<feature type="domain" description="Replication factor A C-terminal" evidence="1">
    <location>
        <begin position="47"/>
        <end position="130"/>
    </location>
</feature>
<dbReference type="InterPro" id="IPR013955">
    <property type="entry name" value="Rep_factor-A_C"/>
</dbReference>
<name>A0A445GXV7_GLYSO</name>
<comment type="caution">
    <text evidence="2">The sequence shown here is derived from an EMBL/GenBank/DDBJ whole genome shotgun (WGS) entry which is preliminary data.</text>
</comment>
<proteinExistence type="predicted"/>
<evidence type="ECO:0000259" key="1">
    <source>
        <dbReference type="Pfam" id="PF08646"/>
    </source>
</evidence>
<evidence type="ECO:0000313" key="3">
    <source>
        <dbReference type="Proteomes" id="UP000289340"/>
    </source>
</evidence>
<sequence>MPLGQSSSQLSGSTQLSSKDAFLSKAEAKSISQINAISEEIVCVTVGTITKIMMDNHSWCYPACSQCHKKIDIGVVPFTCGCGKHNDQPVLRYQVEVMIKDKDEDTKFLAWDRECVELIGQSTNEVNNLKMG</sequence>
<dbReference type="InterPro" id="IPR012340">
    <property type="entry name" value="NA-bd_OB-fold"/>
</dbReference>
<protein>
    <recommendedName>
        <fullName evidence="1">Replication factor A C-terminal domain-containing protein</fullName>
    </recommendedName>
</protein>
<dbReference type="PANTHER" id="PTHR47165">
    <property type="entry name" value="OS03G0429900 PROTEIN"/>
    <property type="match status" value="1"/>
</dbReference>
<accession>A0A445GXV7</accession>
<keyword evidence="3" id="KW-1185">Reference proteome</keyword>
<evidence type="ECO:0000313" key="2">
    <source>
        <dbReference type="EMBL" id="RZB66089.1"/>
    </source>
</evidence>
<dbReference type="EMBL" id="QZWG01000015">
    <property type="protein sequence ID" value="RZB66089.1"/>
    <property type="molecule type" value="Genomic_DNA"/>
</dbReference>
<reference evidence="2 3" key="1">
    <citation type="submission" date="2018-09" db="EMBL/GenBank/DDBJ databases">
        <title>A high-quality reference genome of wild soybean provides a powerful tool to mine soybean genomes.</title>
        <authorList>
            <person name="Xie M."/>
            <person name="Chung C.Y.L."/>
            <person name="Li M.-W."/>
            <person name="Wong F.-L."/>
            <person name="Chan T.-F."/>
            <person name="Lam H.-M."/>
        </authorList>
    </citation>
    <scope>NUCLEOTIDE SEQUENCE [LARGE SCALE GENOMIC DNA]</scope>
    <source>
        <strain evidence="3">cv. W05</strain>
        <tissue evidence="2">Hypocotyl of etiolated seedlings</tissue>
    </source>
</reference>
<organism evidence="2 3">
    <name type="scientific">Glycine soja</name>
    <name type="common">Wild soybean</name>
    <dbReference type="NCBI Taxonomy" id="3848"/>
    <lineage>
        <taxon>Eukaryota</taxon>
        <taxon>Viridiplantae</taxon>
        <taxon>Streptophyta</taxon>
        <taxon>Embryophyta</taxon>
        <taxon>Tracheophyta</taxon>
        <taxon>Spermatophyta</taxon>
        <taxon>Magnoliopsida</taxon>
        <taxon>eudicotyledons</taxon>
        <taxon>Gunneridae</taxon>
        <taxon>Pentapetalae</taxon>
        <taxon>rosids</taxon>
        <taxon>fabids</taxon>
        <taxon>Fabales</taxon>
        <taxon>Fabaceae</taxon>
        <taxon>Papilionoideae</taxon>
        <taxon>50 kb inversion clade</taxon>
        <taxon>NPAAA clade</taxon>
        <taxon>indigoferoid/millettioid clade</taxon>
        <taxon>Phaseoleae</taxon>
        <taxon>Glycine</taxon>
        <taxon>Glycine subgen. Soja</taxon>
    </lineage>
</organism>
<gene>
    <name evidence="2" type="ORF">D0Y65_041942</name>
</gene>
<dbReference type="Gene3D" id="2.40.50.140">
    <property type="entry name" value="Nucleic acid-binding proteins"/>
    <property type="match status" value="1"/>
</dbReference>
<dbReference type="PANTHER" id="PTHR47165:SF4">
    <property type="entry name" value="OS03G0429900 PROTEIN"/>
    <property type="match status" value="1"/>
</dbReference>
<dbReference type="SUPFAM" id="SSF50249">
    <property type="entry name" value="Nucleic acid-binding proteins"/>
    <property type="match status" value="1"/>
</dbReference>
<dbReference type="Pfam" id="PF08646">
    <property type="entry name" value="Rep_fac-A_C"/>
    <property type="match status" value="1"/>
</dbReference>
<dbReference type="Proteomes" id="UP000289340">
    <property type="component" value="Chromosome 15"/>
</dbReference>
<feature type="non-terminal residue" evidence="2">
    <location>
        <position position="132"/>
    </location>
</feature>
<dbReference type="AlphaFoldDB" id="A0A445GXV7"/>